<reference evidence="5" key="2">
    <citation type="submission" date="2025-04" db="UniProtKB">
        <authorList>
            <consortium name="RefSeq"/>
        </authorList>
    </citation>
    <scope>IDENTIFICATION</scope>
    <source>
        <strain evidence="5">Punador</strain>
    </source>
</reference>
<dbReference type="Pfam" id="PF15866">
    <property type="entry name" value="DUF4729"/>
    <property type="match status" value="1"/>
</dbReference>
<dbReference type="OMA" id="RTTWYAQ"/>
<sequence length="371" mass="41132">MNMANCCKDCDRLQPRSSGSAPVRPEFQQPTMYDHFQNFQRFKMQKQEAQAIEKRKEELLKMNTNFTNWNPSCSKEMFDQFSTQDVALFRQQIRLAQNGERSILESLTAPTEGGASSIGGTATVAGTGAGTGTGTSVGDKSLKKKDSLLTISRTPVQCPIGACGRTIGVTSVLSHYLRDHSEDFGVQCQEIYGGKRSVLIFDATTLDFRDNVCLGVLAYGGVKEKCSDPPAQRGICIHNAFLPKPHEHLDAHLPILIMACRTSWSAMLKDKQLEAKITKPEDSNQHLLVIWLVSVQSTKPIHCTLTAYDRTMTSSRSVIAQVRQLNESQNPSEFLVNDSNSLRLSNGEINILSHDGSDCVHLEVMINEYDQ</sequence>
<gene>
    <name evidence="5" type="primary">LOC105223009</name>
</gene>
<dbReference type="OrthoDB" id="7736976at2759"/>
<protein>
    <submittedName>
        <fullName evidence="5">Uncharacterized protein LOC105223009</fullName>
    </submittedName>
</protein>
<evidence type="ECO:0000313" key="3">
    <source>
        <dbReference type="EMBL" id="JAC57485.1"/>
    </source>
</evidence>
<dbReference type="Proteomes" id="UP001652620">
    <property type="component" value="Chromosome 4"/>
</dbReference>
<feature type="region of interest" description="Disordered" evidence="1">
    <location>
        <begin position="110"/>
        <end position="140"/>
    </location>
</feature>
<dbReference type="AlphaFoldDB" id="A0A034WTG6"/>
<evidence type="ECO:0000313" key="5">
    <source>
        <dbReference type="RefSeq" id="XP_011198898.1"/>
    </source>
</evidence>
<evidence type="ECO:0000313" key="4">
    <source>
        <dbReference type="Proteomes" id="UP001652620"/>
    </source>
</evidence>
<name>A0A034WTG6_BACDO</name>
<dbReference type="EMBL" id="GAKP01001467">
    <property type="protein sequence ID" value="JAC57485.1"/>
    <property type="molecule type" value="Transcribed_RNA"/>
</dbReference>
<proteinExistence type="predicted"/>
<evidence type="ECO:0000256" key="1">
    <source>
        <dbReference type="SAM" id="MobiDB-lite"/>
    </source>
</evidence>
<feature type="domain" description="DUF4729" evidence="2">
    <location>
        <begin position="157"/>
        <end position="354"/>
    </location>
</feature>
<dbReference type="GeneID" id="105223009"/>
<keyword evidence="4" id="KW-1185">Reference proteome</keyword>
<dbReference type="InterPro" id="IPR031732">
    <property type="entry name" value="DUF4729"/>
</dbReference>
<dbReference type="RefSeq" id="XP_011198898.1">
    <property type="nucleotide sequence ID" value="XM_011200596.3"/>
</dbReference>
<dbReference type="KEGG" id="bdr:105223009"/>
<accession>A0A034WTG6</accession>
<organism evidence="3">
    <name type="scientific">Bactrocera dorsalis</name>
    <name type="common">Oriental fruit fly</name>
    <name type="synonym">Dacus dorsalis</name>
    <dbReference type="NCBI Taxonomy" id="27457"/>
    <lineage>
        <taxon>Eukaryota</taxon>
        <taxon>Metazoa</taxon>
        <taxon>Ecdysozoa</taxon>
        <taxon>Arthropoda</taxon>
        <taxon>Hexapoda</taxon>
        <taxon>Insecta</taxon>
        <taxon>Pterygota</taxon>
        <taxon>Neoptera</taxon>
        <taxon>Endopterygota</taxon>
        <taxon>Diptera</taxon>
        <taxon>Brachycera</taxon>
        <taxon>Muscomorpha</taxon>
        <taxon>Tephritoidea</taxon>
        <taxon>Tephritidae</taxon>
        <taxon>Bactrocera</taxon>
        <taxon>Bactrocera</taxon>
    </lineage>
</organism>
<reference evidence="3" key="1">
    <citation type="journal article" date="2014" name="BMC Genomics">
        <title>Characterizing the developmental transcriptome of the oriental fruit fly, Bactrocera dorsalis (Diptera: Tephritidae) through comparative genomic analysis with Drosophila melanogaster utilizing modENCODE datasets.</title>
        <authorList>
            <person name="Geib S.M."/>
            <person name="Calla B."/>
            <person name="Hall B."/>
            <person name="Hou S."/>
            <person name="Manoukis N.C."/>
        </authorList>
    </citation>
    <scope>NUCLEOTIDE SEQUENCE</scope>
    <source>
        <strain evidence="3">Punador</strain>
    </source>
</reference>
<feature type="compositionally biased region" description="Low complexity" evidence="1">
    <location>
        <begin position="113"/>
        <end position="126"/>
    </location>
</feature>
<evidence type="ECO:0000259" key="2">
    <source>
        <dbReference type="Pfam" id="PF15866"/>
    </source>
</evidence>